<accession>A0A2P2L7H8</accession>
<dbReference type="EMBL" id="GGEC01033448">
    <property type="protein sequence ID" value="MBX13932.1"/>
    <property type="molecule type" value="Transcribed_RNA"/>
</dbReference>
<sequence>MLLHLSCYMVGGLYNICTKVVVYFFAVALLLNNFCLSIQKKKESFHYSTTLQKSFSNSEAP</sequence>
<evidence type="ECO:0000313" key="2">
    <source>
        <dbReference type="EMBL" id="MBX13930.1"/>
    </source>
</evidence>
<organism evidence="2">
    <name type="scientific">Rhizophora mucronata</name>
    <name type="common">Asiatic mangrove</name>
    <dbReference type="NCBI Taxonomy" id="61149"/>
    <lineage>
        <taxon>Eukaryota</taxon>
        <taxon>Viridiplantae</taxon>
        <taxon>Streptophyta</taxon>
        <taxon>Embryophyta</taxon>
        <taxon>Tracheophyta</taxon>
        <taxon>Spermatophyta</taxon>
        <taxon>Magnoliopsida</taxon>
        <taxon>eudicotyledons</taxon>
        <taxon>Gunneridae</taxon>
        <taxon>Pentapetalae</taxon>
        <taxon>rosids</taxon>
        <taxon>fabids</taxon>
        <taxon>Malpighiales</taxon>
        <taxon>Rhizophoraceae</taxon>
        <taxon>Rhizophora</taxon>
    </lineage>
</organism>
<feature type="transmembrane region" description="Helical" evidence="1">
    <location>
        <begin position="20"/>
        <end position="38"/>
    </location>
</feature>
<keyword evidence="1" id="KW-0812">Transmembrane</keyword>
<name>A0A2P2L7H8_RHIMU</name>
<proteinExistence type="predicted"/>
<protein>
    <submittedName>
        <fullName evidence="2">Uncharacterized protein</fullName>
    </submittedName>
</protein>
<keyword evidence="1" id="KW-1133">Transmembrane helix</keyword>
<keyword evidence="1" id="KW-0472">Membrane</keyword>
<dbReference type="AlphaFoldDB" id="A0A2P2L7H8"/>
<evidence type="ECO:0000256" key="1">
    <source>
        <dbReference type="SAM" id="Phobius"/>
    </source>
</evidence>
<reference evidence="2" key="1">
    <citation type="submission" date="2018-02" db="EMBL/GenBank/DDBJ databases">
        <title>Rhizophora mucronata_Transcriptome.</title>
        <authorList>
            <person name="Meera S.P."/>
            <person name="Sreeshan A."/>
            <person name="Augustine A."/>
        </authorList>
    </citation>
    <scope>NUCLEOTIDE SEQUENCE</scope>
    <source>
        <tissue evidence="2">Leaf</tissue>
    </source>
</reference>
<dbReference type="EMBL" id="GGEC01033446">
    <property type="protein sequence ID" value="MBX13930.1"/>
    <property type="molecule type" value="Transcribed_RNA"/>
</dbReference>